<evidence type="ECO:0000313" key="4">
    <source>
        <dbReference type="Proteomes" id="UP001154114"/>
    </source>
</evidence>
<protein>
    <submittedName>
        <fullName evidence="3">Uncharacterized protein</fullName>
    </submittedName>
</protein>
<evidence type="ECO:0000256" key="1">
    <source>
        <dbReference type="SAM" id="Coils"/>
    </source>
</evidence>
<evidence type="ECO:0000313" key="3">
    <source>
        <dbReference type="EMBL" id="CAH0588172.1"/>
    </source>
</evidence>
<sequence>MCTYRHHPKDLHLPTFKSPDRHGTVRKISEENQSLREQLREATDKQHQEMSRAIDLKEKNEYLRSKIHEAKIEAFNLRHLNNKLKENKL</sequence>
<reference evidence="3" key="1">
    <citation type="submission" date="2021-12" db="EMBL/GenBank/DDBJ databases">
        <authorList>
            <person name="King R."/>
        </authorList>
    </citation>
    <scope>NUCLEOTIDE SEQUENCE</scope>
</reference>
<evidence type="ECO:0000256" key="2">
    <source>
        <dbReference type="SAM" id="MobiDB-lite"/>
    </source>
</evidence>
<dbReference type="Proteomes" id="UP001154114">
    <property type="component" value="Chromosome 16"/>
</dbReference>
<gene>
    <name evidence="3" type="ORF">CINC_LOCUS3977</name>
</gene>
<feature type="region of interest" description="Disordered" evidence="2">
    <location>
        <begin position="1"/>
        <end position="24"/>
    </location>
</feature>
<dbReference type="EMBL" id="LR824019">
    <property type="protein sequence ID" value="CAH0588172.1"/>
    <property type="molecule type" value="Genomic_DNA"/>
</dbReference>
<organism evidence="3 4">
    <name type="scientific">Chrysodeixis includens</name>
    <name type="common">Soybean looper</name>
    <name type="synonym">Pseudoplusia includens</name>
    <dbReference type="NCBI Taxonomy" id="689277"/>
    <lineage>
        <taxon>Eukaryota</taxon>
        <taxon>Metazoa</taxon>
        <taxon>Ecdysozoa</taxon>
        <taxon>Arthropoda</taxon>
        <taxon>Hexapoda</taxon>
        <taxon>Insecta</taxon>
        <taxon>Pterygota</taxon>
        <taxon>Neoptera</taxon>
        <taxon>Endopterygota</taxon>
        <taxon>Lepidoptera</taxon>
        <taxon>Glossata</taxon>
        <taxon>Ditrysia</taxon>
        <taxon>Noctuoidea</taxon>
        <taxon>Noctuidae</taxon>
        <taxon>Plusiinae</taxon>
        <taxon>Chrysodeixis</taxon>
    </lineage>
</organism>
<dbReference type="AlphaFoldDB" id="A0A9P0FRF7"/>
<dbReference type="OrthoDB" id="6924031at2759"/>
<keyword evidence="4" id="KW-1185">Reference proteome</keyword>
<accession>A0A9P0FRF7</accession>
<feature type="coiled-coil region" evidence="1">
    <location>
        <begin position="25"/>
        <end position="87"/>
    </location>
</feature>
<keyword evidence="1" id="KW-0175">Coiled coil</keyword>
<name>A0A9P0FRF7_CHRIL</name>
<proteinExistence type="predicted"/>